<feature type="compositionally biased region" description="Basic and acidic residues" evidence="5">
    <location>
        <begin position="1"/>
        <end position="10"/>
    </location>
</feature>
<comment type="caution">
    <text evidence="7">The sequence shown here is derived from an EMBL/GenBank/DDBJ whole genome shotgun (WGS) entry which is preliminary data.</text>
</comment>
<evidence type="ECO:0000256" key="3">
    <source>
        <dbReference type="ARBA" id="ARBA00023163"/>
    </source>
</evidence>
<keyword evidence="4" id="KW-0539">Nucleus</keyword>
<evidence type="ECO:0000256" key="5">
    <source>
        <dbReference type="SAM" id="MobiDB-lite"/>
    </source>
</evidence>
<dbReference type="InterPro" id="IPR021740">
    <property type="entry name" value="Velvet"/>
</dbReference>
<dbReference type="GO" id="GO:0005634">
    <property type="term" value="C:nucleus"/>
    <property type="evidence" value="ECO:0007669"/>
    <property type="project" value="UniProtKB-SubCell"/>
</dbReference>
<dbReference type="PANTHER" id="PTHR33572">
    <property type="entry name" value="SPORE DEVELOPMENT REGULATOR VOSA"/>
    <property type="match status" value="1"/>
</dbReference>
<dbReference type="Pfam" id="PF11754">
    <property type="entry name" value="Velvet"/>
    <property type="match status" value="1"/>
</dbReference>
<accession>A0A1X2HS67</accession>
<dbReference type="OrthoDB" id="5599552at2759"/>
<reference evidence="7 8" key="1">
    <citation type="submission" date="2016-07" db="EMBL/GenBank/DDBJ databases">
        <title>Pervasive Adenine N6-methylation of Active Genes in Fungi.</title>
        <authorList>
            <consortium name="DOE Joint Genome Institute"/>
            <person name="Mondo S.J."/>
            <person name="Dannebaum R.O."/>
            <person name="Kuo R.C."/>
            <person name="Labutti K."/>
            <person name="Haridas S."/>
            <person name="Kuo A."/>
            <person name="Salamov A."/>
            <person name="Ahrendt S.R."/>
            <person name="Lipzen A."/>
            <person name="Sullivan W."/>
            <person name="Andreopoulos W.B."/>
            <person name="Clum A."/>
            <person name="Lindquist E."/>
            <person name="Daum C."/>
            <person name="Ramamoorthy G.K."/>
            <person name="Gryganskyi A."/>
            <person name="Culley D."/>
            <person name="Magnuson J.K."/>
            <person name="James T.Y."/>
            <person name="O'Malley M.A."/>
            <person name="Stajich J.E."/>
            <person name="Spatafora J.W."/>
            <person name="Visel A."/>
            <person name="Grigoriev I.V."/>
        </authorList>
    </citation>
    <scope>NUCLEOTIDE SEQUENCE [LARGE SCALE GENOMIC DNA]</scope>
    <source>
        <strain evidence="7 8">NRRL 2496</strain>
    </source>
</reference>
<feature type="compositionally biased region" description="Low complexity" evidence="5">
    <location>
        <begin position="14"/>
        <end position="30"/>
    </location>
</feature>
<keyword evidence="8" id="KW-1185">Reference proteome</keyword>
<dbReference type="InterPro" id="IPR037525">
    <property type="entry name" value="Velvet_dom"/>
</dbReference>
<sequence>MHPHPYEARRLPRQLQQQAQEEEQQQPQQEEGQEQDPVAQPDYPVLLQQDGQVWPAAWRTTSMRTPRRDRVMAMLNPPLSQLQPRLSDASAQKEVKDSRIFDLRVVEQPRQCRACGFSELDKRPIDPTPIVQLRVHSSGGVIDTTYVLRSRIA</sequence>
<comment type="subcellular location">
    <subcellularLocation>
        <location evidence="1">Nucleus</location>
    </subcellularLocation>
</comment>
<dbReference type="EMBL" id="MCGN01000001">
    <property type="protein sequence ID" value="ORZ02416.1"/>
    <property type="molecule type" value="Genomic_DNA"/>
</dbReference>
<feature type="domain" description="Velvet" evidence="6">
    <location>
        <begin position="102"/>
        <end position="137"/>
    </location>
</feature>
<evidence type="ECO:0000256" key="1">
    <source>
        <dbReference type="ARBA" id="ARBA00004123"/>
    </source>
</evidence>
<dbReference type="AlphaFoldDB" id="A0A1X2HS67"/>
<evidence type="ECO:0000313" key="7">
    <source>
        <dbReference type="EMBL" id="ORZ02416.1"/>
    </source>
</evidence>
<name>A0A1X2HS67_SYNRA</name>
<dbReference type="InterPro" id="IPR038491">
    <property type="entry name" value="Velvet_dom_sf"/>
</dbReference>
<keyword evidence="3" id="KW-0804">Transcription</keyword>
<evidence type="ECO:0000313" key="8">
    <source>
        <dbReference type="Proteomes" id="UP000242180"/>
    </source>
</evidence>
<evidence type="ECO:0000259" key="6">
    <source>
        <dbReference type="Pfam" id="PF11754"/>
    </source>
</evidence>
<feature type="region of interest" description="Disordered" evidence="5">
    <location>
        <begin position="1"/>
        <end position="45"/>
    </location>
</feature>
<dbReference type="InParanoid" id="A0A1X2HS67"/>
<evidence type="ECO:0000256" key="2">
    <source>
        <dbReference type="ARBA" id="ARBA00023015"/>
    </source>
</evidence>
<dbReference type="Gene3D" id="2.60.40.3960">
    <property type="entry name" value="Velvet domain"/>
    <property type="match status" value="1"/>
</dbReference>
<keyword evidence="2" id="KW-0805">Transcription regulation</keyword>
<dbReference type="Proteomes" id="UP000242180">
    <property type="component" value="Unassembled WGS sequence"/>
</dbReference>
<evidence type="ECO:0000256" key="4">
    <source>
        <dbReference type="ARBA" id="ARBA00023242"/>
    </source>
</evidence>
<protein>
    <recommendedName>
        <fullName evidence="6">Velvet domain-containing protein</fullName>
    </recommendedName>
</protein>
<organism evidence="7 8">
    <name type="scientific">Syncephalastrum racemosum</name>
    <name type="common">Filamentous fungus</name>
    <dbReference type="NCBI Taxonomy" id="13706"/>
    <lineage>
        <taxon>Eukaryota</taxon>
        <taxon>Fungi</taxon>
        <taxon>Fungi incertae sedis</taxon>
        <taxon>Mucoromycota</taxon>
        <taxon>Mucoromycotina</taxon>
        <taxon>Mucoromycetes</taxon>
        <taxon>Mucorales</taxon>
        <taxon>Syncephalastraceae</taxon>
        <taxon>Syncephalastrum</taxon>
    </lineage>
</organism>
<gene>
    <name evidence="7" type="ORF">BCR43DRAFT_481518</name>
</gene>
<proteinExistence type="predicted"/>